<dbReference type="Proteomes" id="UP001163603">
    <property type="component" value="Chromosome 1"/>
</dbReference>
<proteinExistence type="predicted"/>
<comment type="caution">
    <text evidence="1">The sequence shown here is derived from an EMBL/GenBank/DDBJ whole genome shotgun (WGS) entry which is preliminary data.</text>
</comment>
<evidence type="ECO:0000313" key="1">
    <source>
        <dbReference type="EMBL" id="KAJ0054520.1"/>
    </source>
</evidence>
<sequence>MIIKRPSKLETANPDRSKIDDQFYEDEDLDEVVYVSNPKKRRRRDGDDYRSMHLEVDDFSSGSGSWISEDPSYWGSKYESNSKNFNYINKGTNQSSVRYQPPASKSLRGRTQMLPSKHDDSVLMVGDTDSSFGDDDDNDDEEVKDGFGRKYNGTSFIRDKFGFGSSNYYSVREKEMGYVGFNDFDPREYLVSRNSAMPVHNLNSVPFVNNEQYIPQFGSRNVDRLTKEKGKKKKDVYKPEDFALGDLVWAKCGRTYPAWPAIVIDPIVQAPEAVLRCCIPGALCVMFFGYSKNGTQRDYGWVKQGMIFPFAEFMDRFREPTQLYKSKLSDFRRALEEAILAENGFLDTNLGIGQIHYPESYSCGVQEATVSSQDKYYFQNQANTFRILSLLSSMFGFITWNACYKEARLCDGCGLVRPCKVKKMGGSISKTQFFCKHCTKLQKSKQYCGICKKIWHHSDGGNWVCCDGCNVWVHAECDKISSKVFKSLEYIDYFCPDCKARLKGESGADKWLPSVKPIENNGQVLLPDKIMVVCNDMEGAYIPRLHLVVCRCGSCGSKKRTLSEWERHTGCRAKKWKYSVKVKGTSLPLEKWVCIDLFFFKISSIVCGFMLLICKVLTLKTLQITEFNAHGVDPVKLDKQKLLSLLKEKYEPLDAKWTTERCAICRWVEDWDYNKIIICNSSVIFSGVKLLSTKNAMGQPMFKILLHGFVEHVKHPMLRGSVASVPSKACGALKPTDIQPLWVHVTCAWFRPEVGFLNHEKMEPATGILRIPTNSFLKNCVICKTTHGSCTQCCKCATYFHATCASRAGYSMEIQCLEKNGRQMTRKLIYCAIHRSPNPDAVVAVHTPTGVFAGRSLLQNQKGCFRGSRLVSSKRTEFPEASTSEANELEPLSAARCRVFRRSKDKAVEMVPIFHRPMGPSHHSLDAINSLSTFQSETLSFGFFSIIVTYLVILMLSHSRKSVNLRISRHSGNGSTTYRELKPIGFVLGNLAFMDGASLHVETCRKEKWHVYFQVVEYRGEQVTQSVADLREARYRKEGKDCYLFKISEEVVIDATNKGNIARLINHSCMPNCYARIMSVGDQQNRIVLIAKTNVSAGEELTYDYLFDPDEHDELKVPCLCKSPNCRMFMN</sequence>
<reference evidence="2" key="1">
    <citation type="journal article" date="2023" name="G3 (Bethesda)">
        <title>Genome assembly and association tests identify interacting loci associated with vigor, precocity, and sex in interspecific pistachio rootstocks.</title>
        <authorList>
            <person name="Palmer W."/>
            <person name="Jacygrad E."/>
            <person name="Sagayaradj S."/>
            <person name="Cavanaugh K."/>
            <person name="Han R."/>
            <person name="Bertier L."/>
            <person name="Beede B."/>
            <person name="Kafkas S."/>
            <person name="Golino D."/>
            <person name="Preece J."/>
            <person name="Michelmore R."/>
        </authorList>
    </citation>
    <scope>NUCLEOTIDE SEQUENCE [LARGE SCALE GENOMIC DNA]</scope>
</reference>
<protein>
    <submittedName>
        <fullName evidence="1">Uncharacterized protein</fullName>
    </submittedName>
</protein>
<dbReference type="EMBL" id="CM047736">
    <property type="protein sequence ID" value="KAJ0054520.1"/>
    <property type="molecule type" value="Genomic_DNA"/>
</dbReference>
<gene>
    <name evidence="1" type="ORF">Pint_00586</name>
</gene>
<keyword evidence="2" id="KW-1185">Reference proteome</keyword>
<accession>A0ACC0ZMN0</accession>
<evidence type="ECO:0000313" key="2">
    <source>
        <dbReference type="Proteomes" id="UP001163603"/>
    </source>
</evidence>
<organism evidence="1 2">
    <name type="scientific">Pistacia integerrima</name>
    <dbReference type="NCBI Taxonomy" id="434235"/>
    <lineage>
        <taxon>Eukaryota</taxon>
        <taxon>Viridiplantae</taxon>
        <taxon>Streptophyta</taxon>
        <taxon>Embryophyta</taxon>
        <taxon>Tracheophyta</taxon>
        <taxon>Spermatophyta</taxon>
        <taxon>Magnoliopsida</taxon>
        <taxon>eudicotyledons</taxon>
        <taxon>Gunneridae</taxon>
        <taxon>Pentapetalae</taxon>
        <taxon>rosids</taxon>
        <taxon>malvids</taxon>
        <taxon>Sapindales</taxon>
        <taxon>Anacardiaceae</taxon>
        <taxon>Pistacia</taxon>
    </lineage>
</organism>
<name>A0ACC0ZMN0_9ROSI</name>